<evidence type="ECO:0000256" key="6">
    <source>
        <dbReference type="HAMAP-Rule" id="MF_00040"/>
    </source>
</evidence>
<dbReference type="FunFam" id="3.30.1360.40:FF:000001">
    <property type="entry name" value="Ribosome-recycling factor"/>
    <property type="match status" value="1"/>
</dbReference>
<accession>A0A844G5I8</accession>
<dbReference type="PANTHER" id="PTHR20982:SF3">
    <property type="entry name" value="MITOCHONDRIAL RIBOSOME RECYCLING FACTOR PSEUDO 1"/>
    <property type="match status" value="1"/>
</dbReference>
<dbReference type="GO" id="GO:0043023">
    <property type="term" value="F:ribosomal large subunit binding"/>
    <property type="evidence" value="ECO:0007669"/>
    <property type="project" value="TreeGrafter"/>
</dbReference>
<comment type="function">
    <text evidence="5 6">Responsible for the release of ribosomes from messenger RNA at the termination of protein biosynthesis. May increase the efficiency of translation by recycling ribosomes from one round of translation to another.</text>
</comment>
<dbReference type="Pfam" id="PF01765">
    <property type="entry name" value="RRF"/>
    <property type="match status" value="1"/>
</dbReference>
<dbReference type="CDD" id="cd00520">
    <property type="entry name" value="RRF"/>
    <property type="match status" value="1"/>
</dbReference>
<dbReference type="EMBL" id="VUNS01000021">
    <property type="protein sequence ID" value="MST98626.1"/>
    <property type="molecule type" value="Genomic_DNA"/>
</dbReference>
<keyword evidence="4 6" id="KW-0648">Protein biosynthesis</keyword>
<dbReference type="HAMAP" id="MF_00040">
    <property type="entry name" value="RRF"/>
    <property type="match status" value="1"/>
</dbReference>
<dbReference type="InterPro" id="IPR036191">
    <property type="entry name" value="RRF_sf"/>
</dbReference>
<dbReference type="FunFam" id="1.10.132.20:FF:000001">
    <property type="entry name" value="Ribosome-recycling factor"/>
    <property type="match status" value="1"/>
</dbReference>
<evidence type="ECO:0000259" key="7">
    <source>
        <dbReference type="Pfam" id="PF01765"/>
    </source>
</evidence>
<evidence type="ECO:0000256" key="3">
    <source>
        <dbReference type="ARBA" id="ARBA00022490"/>
    </source>
</evidence>
<dbReference type="AlphaFoldDB" id="A0A844G5I8"/>
<evidence type="ECO:0000256" key="2">
    <source>
        <dbReference type="ARBA" id="ARBA00005912"/>
    </source>
</evidence>
<dbReference type="NCBIfam" id="TIGR00496">
    <property type="entry name" value="frr"/>
    <property type="match status" value="1"/>
</dbReference>
<sequence length="186" mass="20749">MDPANLLDELEEHMMKTEEALVNSFHTIRTGKASPSLVENIMVEYYGTPTRLKELAGINAPEPRLLVIQPWDKSALSAVEKAILASNIGITPMNDGTHIKLPIPELSQDRRATLAKQAKGFVEEAKVALRNIRRDGNEAAKKAQKDGVFTEDELKKILDDIQKLTDRYIATLDKELAAKEKELMTV</sequence>
<evidence type="ECO:0000313" key="9">
    <source>
        <dbReference type="Proteomes" id="UP000435649"/>
    </source>
</evidence>
<name>A0A844G5I8_9BACT</name>
<evidence type="ECO:0000256" key="5">
    <source>
        <dbReference type="ARBA" id="ARBA00025050"/>
    </source>
</evidence>
<dbReference type="SUPFAM" id="SSF55194">
    <property type="entry name" value="Ribosome recycling factor, RRF"/>
    <property type="match status" value="1"/>
</dbReference>
<feature type="domain" description="Ribosome recycling factor" evidence="7">
    <location>
        <begin position="23"/>
        <end position="184"/>
    </location>
</feature>
<dbReference type="Gene3D" id="1.10.132.20">
    <property type="entry name" value="Ribosome-recycling factor"/>
    <property type="match status" value="1"/>
</dbReference>
<dbReference type="GO" id="GO:0005737">
    <property type="term" value="C:cytoplasm"/>
    <property type="evidence" value="ECO:0007669"/>
    <property type="project" value="UniProtKB-SubCell"/>
</dbReference>
<dbReference type="Proteomes" id="UP000435649">
    <property type="component" value="Unassembled WGS sequence"/>
</dbReference>
<dbReference type="InterPro" id="IPR002661">
    <property type="entry name" value="Ribosome_recyc_fac"/>
</dbReference>
<comment type="caution">
    <text evidence="8">The sequence shown here is derived from an EMBL/GenBank/DDBJ whole genome shotgun (WGS) entry which is preliminary data.</text>
</comment>
<comment type="similarity">
    <text evidence="2 6">Belongs to the RRF family.</text>
</comment>
<protein>
    <recommendedName>
        <fullName evidence="6">Ribosome-recycling factor</fullName>
        <shortName evidence="6">RRF</shortName>
    </recommendedName>
    <alternativeName>
        <fullName evidence="6">Ribosome-releasing factor</fullName>
    </alternativeName>
</protein>
<evidence type="ECO:0000256" key="1">
    <source>
        <dbReference type="ARBA" id="ARBA00004496"/>
    </source>
</evidence>
<comment type="subcellular location">
    <subcellularLocation>
        <location evidence="1 6">Cytoplasm</location>
    </subcellularLocation>
</comment>
<evidence type="ECO:0000313" key="8">
    <source>
        <dbReference type="EMBL" id="MST98626.1"/>
    </source>
</evidence>
<dbReference type="PANTHER" id="PTHR20982">
    <property type="entry name" value="RIBOSOME RECYCLING FACTOR"/>
    <property type="match status" value="1"/>
</dbReference>
<evidence type="ECO:0000256" key="4">
    <source>
        <dbReference type="ARBA" id="ARBA00022917"/>
    </source>
</evidence>
<reference evidence="8 9" key="1">
    <citation type="submission" date="2019-08" db="EMBL/GenBank/DDBJ databases">
        <title>In-depth cultivation of the pig gut microbiome towards novel bacterial diversity and tailored functional studies.</title>
        <authorList>
            <person name="Wylensek D."/>
            <person name="Hitch T.C.A."/>
            <person name="Clavel T."/>
        </authorList>
    </citation>
    <scope>NUCLEOTIDE SEQUENCE [LARGE SCALE GENOMIC DNA]</scope>
    <source>
        <strain evidence="8 9">BBE-744-WT-12</strain>
    </source>
</reference>
<dbReference type="InterPro" id="IPR023584">
    <property type="entry name" value="Ribosome_recyc_fac_dom"/>
</dbReference>
<proteinExistence type="inferred from homology"/>
<dbReference type="Gene3D" id="3.30.1360.40">
    <property type="match status" value="1"/>
</dbReference>
<dbReference type="GO" id="GO:0006415">
    <property type="term" value="P:translational termination"/>
    <property type="evidence" value="ECO:0007669"/>
    <property type="project" value="UniProtKB-UniRule"/>
</dbReference>
<keyword evidence="3 6" id="KW-0963">Cytoplasm</keyword>
<keyword evidence="9" id="KW-1185">Reference proteome</keyword>
<organism evidence="8 9">
    <name type="scientific">Victivallis lenta</name>
    <dbReference type="NCBI Taxonomy" id="2606640"/>
    <lineage>
        <taxon>Bacteria</taxon>
        <taxon>Pseudomonadati</taxon>
        <taxon>Lentisphaerota</taxon>
        <taxon>Lentisphaeria</taxon>
        <taxon>Victivallales</taxon>
        <taxon>Victivallaceae</taxon>
        <taxon>Victivallis</taxon>
    </lineage>
</organism>
<gene>
    <name evidence="6" type="primary">frr</name>
    <name evidence="8" type="ORF">FYJ85_16425</name>
</gene>